<proteinExistence type="predicted"/>
<evidence type="ECO:0000313" key="1">
    <source>
        <dbReference type="EMBL" id="KAA1136611.1"/>
    </source>
</evidence>
<name>A0A5B0SER3_PUCGR</name>
<organism evidence="1 2">
    <name type="scientific">Puccinia graminis f. sp. tritici</name>
    <dbReference type="NCBI Taxonomy" id="56615"/>
    <lineage>
        <taxon>Eukaryota</taxon>
        <taxon>Fungi</taxon>
        <taxon>Dikarya</taxon>
        <taxon>Basidiomycota</taxon>
        <taxon>Pucciniomycotina</taxon>
        <taxon>Pucciniomycetes</taxon>
        <taxon>Pucciniales</taxon>
        <taxon>Pucciniaceae</taxon>
        <taxon>Puccinia</taxon>
    </lineage>
</organism>
<accession>A0A5B0SER3</accession>
<evidence type="ECO:0000313" key="2">
    <source>
        <dbReference type="Proteomes" id="UP000325313"/>
    </source>
</evidence>
<dbReference type="Proteomes" id="UP000325313">
    <property type="component" value="Unassembled WGS sequence"/>
</dbReference>
<gene>
    <name evidence="1" type="ORF">PGTUg99_036348</name>
</gene>
<sequence>MKIYAGQSHFINEQEESTLCAESPKSLWALHLRDSRAKDGHHQANRAGSDSHCRHLWVLIFLFSVRHHGGLVKGVRAIRILPSQSLRAGVVSDGCFLLLFALLAHLIQISCHGSRVGCAVLRPICRLY</sequence>
<dbReference type="AlphaFoldDB" id="A0A5B0SER3"/>
<dbReference type="EMBL" id="VDEP01000035">
    <property type="protein sequence ID" value="KAA1136611.1"/>
    <property type="molecule type" value="Genomic_DNA"/>
</dbReference>
<reference evidence="1 2" key="1">
    <citation type="submission" date="2019-05" db="EMBL/GenBank/DDBJ databases">
        <title>Emergence of the Ug99 lineage of the wheat stem rust pathogen through somatic hybridization.</title>
        <authorList>
            <person name="Li F."/>
            <person name="Upadhyaya N.M."/>
            <person name="Sperschneider J."/>
            <person name="Matny O."/>
            <person name="Nguyen-Phuc H."/>
            <person name="Mago R."/>
            <person name="Raley C."/>
            <person name="Miller M.E."/>
            <person name="Silverstein K.A.T."/>
            <person name="Henningsen E."/>
            <person name="Hirsch C.D."/>
            <person name="Visser B."/>
            <person name="Pretorius Z.A."/>
            <person name="Steffenson B.J."/>
            <person name="Schwessinger B."/>
            <person name="Dodds P.N."/>
            <person name="Figueroa M."/>
        </authorList>
    </citation>
    <scope>NUCLEOTIDE SEQUENCE [LARGE SCALE GENOMIC DNA]</scope>
    <source>
        <strain evidence="1 2">Ug99</strain>
    </source>
</reference>
<comment type="caution">
    <text evidence="1">The sequence shown here is derived from an EMBL/GenBank/DDBJ whole genome shotgun (WGS) entry which is preliminary data.</text>
</comment>
<protein>
    <submittedName>
        <fullName evidence="1">Uncharacterized protein</fullName>
    </submittedName>
</protein>